<gene>
    <name evidence="7" type="ORF">BE0216_06840</name>
    <name evidence="6" type="ORF">BEUL_0109</name>
</gene>
<keyword evidence="1" id="KW-0678">Repressor</keyword>
<reference evidence="6 8" key="1">
    <citation type="journal article" date="2017" name="BMC Genomics">
        <title>Comparative genomic and phylogenomic analyses of the Bifidobacteriaceae family.</title>
        <authorList>
            <person name="Lugli G.A."/>
            <person name="Milani C."/>
            <person name="Turroni F."/>
            <person name="Duranti S."/>
            <person name="Mancabelli L."/>
            <person name="Mangifesta M."/>
            <person name="Ferrario C."/>
            <person name="Modesto M."/>
            <person name="Mattarelli P."/>
            <person name="Jiri K."/>
            <person name="van Sinderen D."/>
            <person name="Ventura M."/>
        </authorList>
    </citation>
    <scope>NUCLEOTIDE SEQUENCE [LARGE SCALE GENOMIC DNA]</scope>
    <source>
        <strain evidence="6 8">DSM 100216</strain>
    </source>
</reference>
<dbReference type="Gene3D" id="1.10.260.40">
    <property type="entry name" value="lambda repressor-like DNA-binding domains"/>
    <property type="match status" value="1"/>
</dbReference>
<keyword evidence="9" id="KW-1185">Reference proteome</keyword>
<organism evidence="6 8">
    <name type="scientific">Bifidobacterium eulemuris</name>
    <dbReference type="NCBI Taxonomy" id="1765219"/>
    <lineage>
        <taxon>Bacteria</taxon>
        <taxon>Bacillati</taxon>
        <taxon>Actinomycetota</taxon>
        <taxon>Actinomycetes</taxon>
        <taxon>Bifidobacteriales</taxon>
        <taxon>Bifidobacteriaceae</taxon>
        <taxon>Bifidobacterium</taxon>
    </lineage>
</organism>
<name>A0A261GE28_9BIFI</name>
<dbReference type="EMBL" id="CP062938">
    <property type="protein sequence ID" value="QOL32204.1"/>
    <property type="molecule type" value="Genomic_DNA"/>
</dbReference>
<dbReference type="SUPFAM" id="SSF53822">
    <property type="entry name" value="Periplasmic binding protein-like I"/>
    <property type="match status" value="1"/>
</dbReference>
<dbReference type="CDD" id="cd06291">
    <property type="entry name" value="PBP1_Qymf-like"/>
    <property type="match status" value="1"/>
</dbReference>
<dbReference type="Pfam" id="PF13377">
    <property type="entry name" value="Peripla_BP_3"/>
    <property type="match status" value="1"/>
</dbReference>
<dbReference type="KEGG" id="beu:BE0216_06840"/>
<accession>A0A261GE28</accession>
<keyword evidence="4" id="KW-0804">Transcription</keyword>
<dbReference type="InterPro" id="IPR010982">
    <property type="entry name" value="Lambda_DNA-bd_dom_sf"/>
</dbReference>
<evidence type="ECO:0000256" key="1">
    <source>
        <dbReference type="ARBA" id="ARBA00022491"/>
    </source>
</evidence>
<dbReference type="SMART" id="SM00354">
    <property type="entry name" value="HTH_LACI"/>
    <property type="match status" value="1"/>
</dbReference>
<proteinExistence type="predicted"/>
<sequence>MVGMRDVAKKAGVSLSTVSLVANGTGYVSDAMRARVTDAMRSLDYIPNELARNLYRNRTNIIGIIVPTVRHPFFSSFVSALQRSFAARGMHAMLCSTSGAEKTEKEYIDMVQRRMMDGIVMAAHTQWQEDFWVSIGRPVVSLDRYLGLGIPSVCSNHEQGGRLIAEHLIATGARHVVSVGGPRSQFEDLPAGIENRTTFPSVRYHMMLERMMGEQGIPCDYVEAGEVSSLGDHAQAAHEVFERFPDVDAVVGSDLVAAYCVQEARHRGLRVPEDLQVIAYDGTFMADAAGLRLTCVRQDMDGLAERVVIRMMQLIEETPVDDELDVVPVRFVPGDTTR</sequence>
<reference evidence="7 9" key="2">
    <citation type="submission" date="2020-10" db="EMBL/GenBank/DDBJ databases">
        <title>Genome sequencing of Bifidobacterium eulemuris_DSMZ_100216.</title>
        <authorList>
            <person name="Kim J."/>
        </authorList>
    </citation>
    <scope>NUCLEOTIDE SEQUENCE [LARGE SCALE GENOMIC DNA]</scope>
    <source>
        <strain evidence="7 9">DSM 100216</strain>
    </source>
</reference>
<keyword evidence="3 7" id="KW-0238">DNA-binding</keyword>
<evidence type="ECO:0000256" key="4">
    <source>
        <dbReference type="ARBA" id="ARBA00023163"/>
    </source>
</evidence>
<dbReference type="OrthoDB" id="37081at2"/>
<dbReference type="PROSITE" id="PS50932">
    <property type="entry name" value="HTH_LACI_2"/>
    <property type="match status" value="1"/>
</dbReference>
<evidence type="ECO:0000313" key="6">
    <source>
        <dbReference type="EMBL" id="OZG69692.1"/>
    </source>
</evidence>
<dbReference type="InterPro" id="IPR000843">
    <property type="entry name" value="HTH_LacI"/>
</dbReference>
<dbReference type="SUPFAM" id="SSF47413">
    <property type="entry name" value="lambda repressor-like DNA-binding domains"/>
    <property type="match status" value="1"/>
</dbReference>
<dbReference type="InterPro" id="IPR028082">
    <property type="entry name" value="Peripla_BP_I"/>
</dbReference>
<dbReference type="CDD" id="cd01392">
    <property type="entry name" value="HTH_LacI"/>
    <property type="match status" value="1"/>
</dbReference>
<dbReference type="EMBL" id="MWWZ01000001">
    <property type="protein sequence ID" value="OZG69692.1"/>
    <property type="molecule type" value="Genomic_DNA"/>
</dbReference>
<dbReference type="GO" id="GO:0000976">
    <property type="term" value="F:transcription cis-regulatory region binding"/>
    <property type="evidence" value="ECO:0007669"/>
    <property type="project" value="TreeGrafter"/>
</dbReference>
<dbReference type="InterPro" id="IPR046335">
    <property type="entry name" value="LacI/GalR-like_sensor"/>
</dbReference>
<keyword evidence="2" id="KW-0805">Transcription regulation</keyword>
<dbReference type="PANTHER" id="PTHR30146">
    <property type="entry name" value="LACI-RELATED TRANSCRIPTIONAL REPRESSOR"/>
    <property type="match status" value="1"/>
</dbReference>
<dbReference type="Proteomes" id="UP000593943">
    <property type="component" value="Chromosome"/>
</dbReference>
<dbReference type="PANTHER" id="PTHR30146:SF95">
    <property type="entry name" value="RIBOSE OPERON REPRESSOR"/>
    <property type="match status" value="1"/>
</dbReference>
<dbReference type="Gene3D" id="3.40.50.2300">
    <property type="match status" value="2"/>
</dbReference>
<dbReference type="Pfam" id="PF00356">
    <property type="entry name" value="LacI"/>
    <property type="match status" value="1"/>
</dbReference>
<dbReference type="GO" id="GO:0003700">
    <property type="term" value="F:DNA-binding transcription factor activity"/>
    <property type="evidence" value="ECO:0007669"/>
    <property type="project" value="TreeGrafter"/>
</dbReference>
<evidence type="ECO:0000259" key="5">
    <source>
        <dbReference type="PROSITE" id="PS50932"/>
    </source>
</evidence>
<feature type="domain" description="HTH lacI-type" evidence="5">
    <location>
        <begin position="2"/>
        <end position="56"/>
    </location>
</feature>
<dbReference type="RefSeq" id="WP_094635836.1">
    <property type="nucleotide sequence ID" value="NZ_CP062938.1"/>
</dbReference>
<evidence type="ECO:0000256" key="3">
    <source>
        <dbReference type="ARBA" id="ARBA00023125"/>
    </source>
</evidence>
<evidence type="ECO:0000313" key="7">
    <source>
        <dbReference type="EMBL" id="QOL32204.1"/>
    </source>
</evidence>
<dbReference type="AlphaFoldDB" id="A0A261GE28"/>
<evidence type="ECO:0000256" key="2">
    <source>
        <dbReference type="ARBA" id="ARBA00023015"/>
    </source>
</evidence>
<dbReference type="Proteomes" id="UP000216057">
    <property type="component" value="Unassembled WGS sequence"/>
</dbReference>
<protein>
    <submittedName>
        <fullName evidence="7">LacI family DNA-binding transcriptional regulator</fullName>
    </submittedName>
    <submittedName>
        <fullName evidence="6">LacI family transcriptional regulator</fullName>
    </submittedName>
</protein>
<evidence type="ECO:0000313" key="8">
    <source>
        <dbReference type="Proteomes" id="UP000216057"/>
    </source>
</evidence>
<evidence type="ECO:0000313" key="9">
    <source>
        <dbReference type="Proteomes" id="UP000593943"/>
    </source>
</evidence>